<gene>
    <name evidence="1" type="ORF">DYB28_003839</name>
</gene>
<evidence type="ECO:0000313" key="2">
    <source>
        <dbReference type="Proteomes" id="UP000275652"/>
    </source>
</evidence>
<organism evidence="1 2">
    <name type="scientific">Aphanomyces astaci</name>
    <name type="common">Crayfish plague agent</name>
    <dbReference type="NCBI Taxonomy" id="112090"/>
    <lineage>
        <taxon>Eukaryota</taxon>
        <taxon>Sar</taxon>
        <taxon>Stramenopiles</taxon>
        <taxon>Oomycota</taxon>
        <taxon>Saprolegniomycetes</taxon>
        <taxon>Saprolegniales</taxon>
        <taxon>Verrucalvaceae</taxon>
        <taxon>Aphanomyces</taxon>
    </lineage>
</organism>
<dbReference type="EMBL" id="QUTI01029724">
    <property type="protein sequence ID" value="RLO03985.1"/>
    <property type="molecule type" value="Genomic_DNA"/>
</dbReference>
<comment type="caution">
    <text evidence="1">The sequence shown here is derived from an EMBL/GenBank/DDBJ whole genome shotgun (WGS) entry which is preliminary data.</text>
</comment>
<dbReference type="AlphaFoldDB" id="A0A9X8H7Z0"/>
<feature type="non-terminal residue" evidence="1">
    <location>
        <position position="90"/>
    </location>
</feature>
<proteinExistence type="predicted"/>
<protein>
    <submittedName>
        <fullName evidence="1">Uncharacterized protein</fullName>
    </submittedName>
</protein>
<reference evidence="1 2" key="1">
    <citation type="journal article" date="2018" name="J. Invertebr. Pathol.">
        <title>New genotyping method for the causative agent of crayfish plague (Aphanomyces astaci) based on whole genome data.</title>
        <authorList>
            <person name="Minardi D."/>
            <person name="Studholme D.J."/>
            <person name="van der Giezen M."/>
            <person name="Pretto T."/>
            <person name="Oidtmann B."/>
        </authorList>
    </citation>
    <scope>NUCLEOTIDE SEQUENCE [LARGE SCALE GENOMIC DNA]</scope>
    <source>
        <strain evidence="1 2">KB13</strain>
    </source>
</reference>
<accession>A0A9X8H7Z0</accession>
<sequence>MRRTKIHDVTTKFANVTFPSIQVDANLYHIKLTSTQDSIVPVSIDLYSVYSHTTWYARLVCYPTHIFARRCDVQDFADHATPPAPSAIPP</sequence>
<name>A0A9X8H7Z0_APHAT</name>
<dbReference type="Proteomes" id="UP000275652">
    <property type="component" value="Unassembled WGS sequence"/>
</dbReference>
<evidence type="ECO:0000313" key="1">
    <source>
        <dbReference type="EMBL" id="RLO03985.1"/>
    </source>
</evidence>